<evidence type="ECO:0000259" key="4">
    <source>
        <dbReference type="PROSITE" id="PS50003"/>
    </source>
</evidence>
<comment type="similarity">
    <text evidence="1">Belongs to the kindlin family.</text>
</comment>
<dbReference type="InterPro" id="IPR019748">
    <property type="entry name" value="FERM_central"/>
</dbReference>
<dbReference type="GO" id="GO:0007160">
    <property type="term" value="P:cell-matrix adhesion"/>
    <property type="evidence" value="ECO:0007669"/>
    <property type="project" value="TreeGrafter"/>
</dbReference>
<feature type="region of interest" description="Disordered" evidence="3">
    <location>
        <begin position="100"/>
        <end position="181"/>
    </location>
</feature>
<dbReference type="EMBL" id="CADCXU010002814">
    <property type="protein sequence ID" value="CAA9994918.1"/>
    <property type="molecule type" value="Genomic_DNA"/>
</dbReference>
<dbReference type="PANTHER" id="PTHR16160">
    <property type="entry name" value="FERMITIN 2-RELATED"/>
    <property type="match status" value="1"/>
</dbReference>
<feature type="compositionally biased region" description="Basic and acidic residues" evidence="3">
    <location>
        <begin position="100"/>
        <end position="110"/>
    </location>
</feature>
<protein>
    <recommendedName>
        <fullName evidence="4">PH domain-containing protein</fullName>
    </recommendedName>
</protein>
<keyword evidence="6" id="KW-1185">Reference proteome</keyword>
<dbReference type="InterPro" id="IPR014352">
    <property type="entry name" value="FERM/acyl-CoA-bd_prot_sf"/>
</dbReference>
<dbReference type="GO" id="GO:0005178">
    <property type="term" value="F:integrin binding"/>
    <property type="evidence" value="ECO:0007669"/>
    <property type="project" value="TreeGrafter"/>
</dbReference>
<dbReference type="Proteomes" id="UP000479000">
    <property type="component" value="Unassembled WGS sequence"/>
</dbReference>
<evidence type="ECO:0000313" key="5">
    <source>
        <dbReference type="EMBL" id="CAA9994918.1"/>
    </source>
</evidence>
<dbReference type="AlphaFoldDB" id="A0A6H5FZ10"/>
<evidence type="ECO:0000256" key="2">
    <source>
        <dbReference type="ARBA" id="ARBA00022889"/>
    </source>
</evidence>
<feature type="compositionally biased region" description="Low complexity" evidence="3">
    <location>
        <begin position="169"/>
        <end position="181"/>
    </location>
</feature>
<dbReference type="Pfam" id="PF00169">
    <property type="entry name" value="PH"/>
    <property type="match status" value="1"/>
</dbReference>
<dbReference type="InterPro" id="IPR035963">
    <property type="entry name" value="FERM_2"/>
</dbReference>
<sequence length="764" mass="87571">MDWSDHALWWPDKNSWLTRTRSTLDQYGVQADAFLHFTPMHKTLRVQLPDLRYLDCRVDFSMKTFNAVIQLCKELGIRHPEELSFCKPLEPAHLKHNYKDINNKKNKDSNGKIPADTNTFIHSQSPTGSNGSLDKTISSPLMCAPGVSKNPKSPISKPAITPESTWKKNQNNSNSSFSPNGNINSISFNDSTNLPLSVSPITPNSKARSNLLRPKSLLEKARMNVAWLDSSLSIMEQGVREFDTLRLRFKFFSFYDLNTKIDQVRINQIYEQAKWQLLNDELDCTEEEALMFAALQVQVSLQVNMPQPSEDNNSSTNAVDDDIDAALSELQVTLEGSHVNTSSNDITQVPELQDYLRFLKPKRFTLKANKRYWFTCRDLTLRLYKTRAECDSHASPVYTINLRGCEVTPDVCLTQQRYGIKLEVPTSDGMSDMYIRCNTEDQYAKWMAACRLASKGRSLADSSYDMEVSSITAFLQMQHPAPVPAINPQELDITPEDYMPPRFLKKLKGKLVHRILEAHANVKDLSSIEAKMNYIKAWQSLPDYGISLFIVKFSDQKKEELLGVSYNRLMKMDINSGDHLKTWRYSSMKWSRSQTKWCCFRFSPESRVFCQFPSRRLDTVHPGYVRTSDHNTILLRVRICGVTLVQKGVVYKVNCRDCSACYVGHTISYLKVRKARHKLDCRNEHEEGAMLSQHAIEMGHRLDFDNVSIEDREQKRGRREFKEKLHIMLNENCCNKKTDVNGISSVHAGILADIKNNPHLAYSR</sequence>
<feature type="compositionally biased region" description="Polar residues" evidence="3">
    <location>
        <begin position="116"/>
        <end position="139"/>
    </location>
</feature>
<dbReference type="PANTHER" id="PTHR16160:SF13">
    <property type="entry name" value="FERMITIN 2-RELATED"/>
    <property type="match status" value="1"/>
</dbReference>
<dbReference type="Gene3D" id="3.10.20.90">
    <property type="entry name" value="Phosphatidylinositol 3-kinase Catalytic Subunit, Chain A, domain 1"/>
    <property type="match status" value="2"/>
</dbReference>
<dbReference type="SMART" id="SM00295">
    <property type="entry name" value="B41"/>
    <property type="match status" value="1"/>
</dbReference>
<dbReference type="InterPro" id="IPR037843">
    <property type="entry name" value="Kindlin/fermitin"/>
</dbReference>
<name>A0A6H5FZ10_9HEMI</name>
<dbReference type="Gene3D" id="1.20.80.10">
    <property type="match status" value="1"/>
</dbReference>
<evidence type="ECO:0000256" key="3">
    <source>
        <dbReference type="SAM" id="MobiDB-lite"/>
    </source>
</evidence>
<dbReference type="InterPro" id="IPR040790">
    <property type="entry name" value="Kindlin_2_N"/>
</dbReference>
<dbReference type="InterPro" id="IPR019749">
    <property type="entry name" value="Band_41_domain"/>
</dbReference>
<dbReference type="CDD" id="cd10442">
    <property type="entry name" value="GIY-YIG_PLEs"/>
    <property type="match status" value="1"/>
</dbReference>
<dbReference type="InterPro" id="IPR037837">
    <property type="entry name" value="PH_Kindlin/fermitin"/>
</dbReference>
<reference evidence="5 6" key="1">
    <citation type="submission" date="2020-02" db="EMBL/GenBank/DDBJ databases">
        <authorList>
            <person name="Ferguson B K."/>
        </authorList>
    </citation>
    <scope>NUCLEOTIDE SEQUENCE [LARGE SCALE GENOMIC DNA]</scope>
</reference>
<accession>A0A6H5FZ10</accession>
<dbReference type="Pfam" id="PF18124">
    <property type="entry name" value="Kindlin_2_N"/>
    <property type="match status" value="1"/>
</dbReference>
<dbReference type="OrthoDB" id="10057618at2759"/>
<dbReference type="CDD" id="cd17096">
    <property type="entry name" value="FERM_F1_kindlins"/>
    <property type="match status" value="1"/>
</dbReference>
<dbReference type="PROSITE" id="PS00661">
    <property type="entry name" value="FERM_2"/>
    <property type="match status" value="1"/>
</dbReference>
<keyword evidence="2" id="KW-0130">Cell adhesion</keyword>
<dbReference type="InterPro" id="IPR001849">
    <property type="entry name" value="PH_domain"/>
</dbReference>
<dbReference type="CDD" id="cd14473">
    <property type="entry name" value="FERM_B-lobe"/>
    <property type="match status" value="2"/>
</dbReference>
<dbReference type="GO" id="GO:0048731">
    <property type="term" value="P:system development"/>
    <property type="evidence" value="ECO:0007669"/>
    <property type="project" value="UniProtKB-ARBA"/>
</dbReference>
<proteinExistence type="inferred from homology"/>
<feature type="domain" description="PH" evidence="4">
    <location>
        <begin position="349"/>
        <end position="455"/>
    </location>
</feature>
<dbReference type="CDD" id="cd01237">
    <property type="entry name" value="PH_fermitin"/>
    <property type="match status" value="1"/>
</dbReference>
<dbReference type="GO" id="GO:0030055">
    <property type="term" value="C:cell-substrate junction"/>
    <property type="evidence" value="ECO:0007669"/>
    <property type="project" value="TreeGrafter"/>
</dbReference>
<dbReference type="SUPFAM" id="SSF50729">
    <property type="entry name" value="PH domain-like"/>
    <property type="match status" value="2"/>
</dbReference>
<dbReference type="SMART" id="SM00233">
    <property type="entry name" value="PH"/>
    <property type="match status" value="1"/>
</dbReference>
<dbReference type="Pfam" id="PF00373">
    <property type="entry name" value="FERM_M"/>
    <property type="match status" value="1"/>
</dbReference>
<gene>
    <name evidence="5" type="ORF">NTEN_LOCUS1734</name>
</gene>
<dbReference type="GO" id="GO:0048513">
    <property type="term" value="P:animal organ development"/>
    <property type="evidence" value="ECO:0007669"/>
    <property type="project" value="UniProtKB-ARBA"/>
</dbReference>
<dbReference type="SUPFAM" id="SSF47031">
    <property type="entry name" value="Second domain of FERM"/>
    <property type="match status" value="2"/>
</dbReference>
<organism evidence="5 6">
    <name type="scientific">Nesidiocoris tenuis</name>
    <dbReference type="NCBI Taxonomy" id="355587"/>
    <lineage>
        <taxon>Eukaryota</taxon>
        <taxon>Metazoa</taxon>
        <taxon>Ecdysozoa</taxon>
        <taxon>Arthropoda</taxon>
        <taxon>Hexapoda</taxon>
        <taxon>Insecta</taxon>
        <taxon>Pterygota</taxon>
        <taxon>Neoptera</taxon>
        <taxon>Paraneoptera</taxon>
        <taxon>Hemiptera</taxon>
        <taxon>Heteroptera</taxon>
        <taxon>Panheteroptera</taxon>
        <taxon>Cimicomorpha</taxon>
        <taxon>Miridae</taxon>
        <taxon>Dicyphina</taxon>
        <taxon>Nesidiocoris</taxon>
    </lineage>
</organism>
<dbReference type="PROSITE" id="PS50003">
    <property type="entry name" value="PH_DOMAIN"/>
    <property type="match status" value="1"/>
</dbReference>
<evidence type="ECO:0000256" key="1">
    <source>
        <dbReference type="ARBA" id="ARBA00008052"/>
    </source>
</evidence>
<dbReference type="Gene3D" id="2.30.29.30">
    <property type="entry name" value="Pleckstrin-homology domain (PH domain)/Phosphotyrosine-binding domain (PTB)"/>
    <property type="match status" value="2"/>
</dbReference>
<dbReference type="InterPro" id="IPR011993">
    <property type="entry name" value="PH-like_dom_sf"/>
</dbReference>
<dbReference type="GO" id="GO:0007229">
    <property type="term" value="P:integrin-mediated signaling pathway"/>
    <property type="evidence" value="ECO:0007669"/>
    <property type="project" value="InterPro"/>
</dbReference>
<evidence type="ECO:0000313" key="6">
    <source>
        <dbReference type="Proteomes" id="UP000479000"/>
    </source>
</evidence>
<dbReference type="InterPro" id="IPR019747">
    <property type="entry name" value="FERM_CS"/>
</dbReference>